<feature type="binding site" evidence="9">
    <location>
        <begin position="351"/>
        <end position="355"/>
    </location>
    <ligand>
        <name>ATP</name>
        <dbReference type="ChEBI" id="CHEBI:30616"/>
    </ligand>
</feature>
<name>Q820I9_NITEU</name>
<keyword evidence="4 9" id="KW-0479">Metal-binding</keyword>
<dbReference type="GO" id="GO:0006085">
    <property type="term" value="P:acetyl-CoA biosynthetic process"/>
    <property type="evidence" value="ECO:0007669"/>
    <property type="project" value="UniProtKB-UniRule"/>
</dbReference>
<dbReference type="GO" id="GO:0005524">
    <property type="term" value="F:ATP binding"/>
    <property type="evidence" value="ECO:0007669"/>
    <property type="project" value="UniProtKB-KW"/>
</dbReference>
<dbReference type="PROSITE" id="PS01076">
    <property type="entry name" value="ACETATE_KINASE_2"/>
    <property type="match status" value="1"/>
</dbReference>
<feature type="site" description="Transition state stabilizer" evidence="9">
    <location>
        <position position="264"/>
    </location>
</feature>
<dbReference type="GO" id="GO:0008776">
    <property type="term" value="F:acetate kinase activity"/>
    <property type="evidence" value="ECO:0007669"/>
    <property type="project" value="UniProtKB-UniRule"/>
</dbReference>
<dbReference type="UniPathway" id="UPA00340">
    <property type="reaction ID" value="UER00458"/>
</dbReference>
<evidence type="ECO:0000256" key="2">
    <source>
        <dbReference type="ARBA" id="ARBA00022490"/>
    </source>
</evidence>
<dbReference type="Gene3D" id="3.30.420.40">
    <property type="match status" value="2"/>
</dbReference>
<comment type="similarity">
    <text evidence="1 9 10">Belongs to the acetokinase family.</text>
</comment>
<dbReference type="HOGENOM" id="CLU_020352_0_0_4"/>
<gene>
    <name evidence="11" type="primary">ackA2</name>
    <name evidence="9" type="synonym">ackA</name>
    <name evidence="11" type="ordered locus">NE2134</name>
</gene>
<feature type="site" description="Transition state stabilizer" evidence="9">
    <location>
        <position position="204"/>
    </location>
</feature>
<evidence type="ECO:0000256" key="4">
    <source>
        <dbReference type="ARBA" id="ARBA00022723"/>
    </source>
</evidence>
<feature type="binding site" evidence="9">
    <location>
        <begin position="306"/>
        <end position="308"/>
    </location>
    <ligand>
        <name>ATP</name>
        <dbReference type="ChEBI" id="CHEBI:30616"/>
    </ligand>
</feature>
<reference evidence="11 12" key="1">
    <citation type="journal article" date="2003" name="J. Bacteriol.">
        <title>Complete genome sequence of the ammonia-oxidizing bacterium and obligate chemolithoautotroph Nitrosomonas europaea.</title>
        <authorList>
            <person name="Chain P."/>
            <person name="Lamerdin J."/>
            <person name="Larimer F."/>
            <person name="Regala W."/>
            <person name="Land M."/>
            <person name="Hauser L."/>
            <person name="Hooper A."/>
            <person name="Klotz M."/>
            <person name="Norton J."/>
            <person name="Sayavedra-Soto L."/>
            <person name="Arciero D."/>
            <person name="Hommes N."/>
            <person name="Whittaker M."/>
            <person name="Arp D."/>
        </authorList>
    </citation>
    <scope>NUCLEOTIDE SEQUENCE [LARGE SCALE GENOMIC DNA]</scope>
    <source>
        <strain evidence="12">ATCC 19718 / CIP 103999 / KCTC 2705 / NBRC 14298</strain>
    </source>
</reference>
<dbReference type="InterPro" id="IPR004372">
    <property type="entry name" value="Ac/propionate_kinase"/>
</dbReference>
<dbReference type="NCBIfam" id="TIGR00016">
    <property type="entry name" value="ackA"/>
    <property type="match status" value="1"/>
</dbReference>
<dbReference type="GO" id="GO:0000287">
    <property type="term" value="F:magnesium ion binding"/>
    <property type="evidence" value="ECO:0007669"/>
    <property type="project" value="UniProtKB-UniRule"/>
</dbReference>
<dbReference type="EMBL" id="AL954747">
    <property type="protein sequence ID" value="CAD86045.1"/>
    <property type="molecule type" value="Genomic_DNA"/>
</dbReference>
<dbReference type="AlphaFoldDB" id="Q820I9"/>
<feature type="active site" description="Proton donor/acceptor" evidence="9">
    <location>
        <position position="173"/>
    </location>
</feature>
<keyword evidence="3 9" id="KW-0808">Transferase</keyword>
<evidence type="ECO:0000313" key="11">
    <source>
        <dbReference type="EMBL" id="CAD86045.1"/>
    </source>
</evidence>
<dbReference type="EC" id="2.7.2.1" evidence="9"/>
<dbReference type="PROSITE" id="PS01075">
    <property type="entry name" value="ACETATE_KINASE_1"/>
    <property type="match status" value="1"/>
</dbReference>
<dbReference type="HAMAP" id="MF_00020">
    <property type="entry name" value="Acetate_kinase"/>
    <property type="match status" value="1"/>
</dbReference>
<evidence type="ECO:0000256" key="1">
    <source>
        <dbReference type="ARBA" id="ARBA00008748"/>
    </source>
</evidence>
<dbReference type="InterPro" id="IPR043129">
    <property type="entry name" value="ATPase_NBD"/>
</dbReference>
<dbReference type="KEGG" id="neu:NE2134"/>
<protein>
    <recommendedName>
        <fullName evidence="9">Acetate kinase</fullName>
        <ecNumber evidence="9">2.7.2.1</ecNumber>
    </recommendedName>
    <alternativeName>
        <fullName evidence="9">Acetokinase</fullName>
    </alternativeName>
</protein>
<keyword evidence="8 9" id="KW-0460">Magnesium</keyword>
<evidence type="ECO:0000256" key="5">
    <source>
        <dbReference type="ARBA" id="ARBA00022741"/>
    </source>
</evidence>
<dbReference type="eggNOG" id="COG0282">
    <property type="taxonomic scope" value="Bacteria"/>
</dbReference>
<evidence type="ECO:0000256" key="10">
    <source>
        <dbReference type="RuleBase" id="RU003835"/>
    </source>
</evidence>
<dbReference type="InterPro" id="IPR000890">
    <property type="entry name" value="Aliphatic_acid_kin_short-chain"/>
</dbReference>
<evidence type="ECO:0000256" key="3">
    <source>
        <dbReference type="ARBA" id="ARBA00022679"/>
    </source>
</evidence>
<comment type="catalytic activity">
    <reaction evidence="9">
        <text>acetate + ATP = acetyl phosphate + ADP</text>
        <dbReference type="Rhea" id="RHEA:11352"/>
        <dbReference type="ChEBI" id="CHEBI:22191"/>
        <dbReference type="ChEBI" id="CHEBI:30089"/>
        <dbReference type="ChEBI" id="CHEBI:30616"/>
        <dbReference type="ChEBI" id="CHEBI:456216"/>
        <dbReference type="EC" id="2.7.2.1"/>
    </reaction>
</comment>
<evidence type="ECO:0000256" key="7">
    <source>
        <dbReference type="ARBA" id="ARBA00022840"/>
    </source>
</evidence>
<dbReference type="InterPro" id="IPR023865">
    <property type="entry name" value="Aliphatic_acid_kinase_CS"/>
</dbReference>
<dbReference type="SUPFAM" id="SSF53067">
    <property type="entry name" value="Actin-like ATPase domain"/>
    <property type="match status" value="2"/>
</dbReference>
<comment type="subcellular location">
    <subcellularLocation>
        <location evidence="9">Cytoplasm</location>
    </subcellularLocation>
</comment>
<organism evidence="11 12">
    <name type="scientific">Nitrosomonas europaea (strain ATCC 19718 / CIP 103999 / KCTC 2705 / NBRC 14298)</name>
    <dbReference type="NCBI Taxonomy" id="228410"/>
    <lineage>
        <taxon>Bacteria</taxon>
        <taxon>Pseudomonadati</taxon>
        <taxon>Pseudomonadota</taxon>
        <taxon>Betaproteobacteria</taxon>
        <taxon>Nitrosomonadales</taxon>
        <taxon>Nitrosomonadaceae</taxon>
        <taxon>Nitrosomonas</taxon>
    </lineage>
</organism>
<sequence>MIYRVKSKIAQIDNDTRQLFFRRITMNKTILVLNAGSSSLKFALYQTTHESISMICRGKIEIGGNASSRFQVKDSRGELLWQQSLHITHHENAIEVLLQWLETRTDKRQPIVAGHRVVHGGMLFNRPVLIDEQVITRLLQLVPLAPLHQSDSLAGISALRRLRPDLPQVACFDTSFHRTMPDEEQIYALPGHLTDQGIRRYGFHGLSYEYIAHILPNHLGDRATGRIVVAHLGNGASLCALRQGKSIATTMGFTPLEGLPMGTRCGNLDPAVLLYLMREQQMDHDTLTNLLHRQAGLLGVSGISADMRTLLASDDPGAKRAVDLFVWQVCRQLGAMVALLEGIDGLVFTAGIGEHASQIRTRICARLKWLSIELDESANQANAIRISTADSHTPVLVLPTDEETIIARHTLRLIAA</sequence>
<dbReference type="PhylomeDB" id="Q820I9"/>
<evidence type="ECO:0000313" key="12">
    <source>
        <dbReference type="Proteomes" id="UP000001416"/>
    </source>
</evidence>
<comment type="cofactor">
    <cofactor evidence="9">
        <name>Mg(2+)</name>
        <dbReference type="ChEBI" id="CHEBI:18420"/>
    </cofactor>
    <cofactor evidence="9">
        <name>Mn(2+)</name>
        <dbReference type="ChEBI" id="CHEBI:29035"/>
    </cofactor>
    <text evidence="9">Mg(2+). Can also accept Mn(2+).</text>
</comment>
<evidence type="ECO:0000256" key="9">
    <source>
        <dbReference type="HAMAP-Rule" id="MF_00020"/>
    </source>
</evidence>
<feature type="binding site" evidence="9">
    <location>
        <position position="402"/>
    </location>
    <ligand>
        <name>Mg(2+)</name>
        <dbReference type="ChEBI" id="CHEBI:18420"/>
    </ligand>
</feature>
<evidence type="ECO:0000256" key="8">
    <source>
        <dbReference type="ARBA" id="ARBA00022842"/>
    </source>
</evidence>
<dbReference type="PANTHER" id="PTHR21060:SF21">
    <property type="entry name" value="ACETATE KINASE"/>
    <property type="match status" value="1"/>
</dbReference>
<dbReference type="GO" id="GO:0005829">
    <property type="term" value="C:cytosol"/>
    <property type="evidence" value="ECO:0007669"/>
    <property type="project" value="TreeGrafter"/>
</dbReference>
<keyword evidence="5 9" id="KW-0547">Nucleotide-binding</keyword>
<dbReference type="PANTHER" id="PTHR21060">
    <property type="entry name" value="ACETATE KINASE"/>
    <property type="match status" value="1"/>
</dbReference>
<keyword evidence="12" id="KW-1185">Reference proteome</keyword>
<comment type="pathway">
    <text evidence="9">Metabolic intermediate biosynthesis; acetyl-CoA biosynthesis; acetyl-CoA from acetate: step 1/2.</text>
</comment>
<keyword evidence="7 9" id="KW-0067">ATP-binding</keyword>
<keyword evidence="2 9" id="KW-0963">Cytoplasm</keyword>
<feature type="binding site" evidence="9">
    <location>
        <begin position="231"/>
        <end position="235"/>
    </location>
    <ligand>
        <name>ATP</name>
        <dbReference type="ChEBI" id="CHEBI:30616"/>
    </ligand>
</feature>
<feature type="binding site" evidence="9">
    <location>
        <position position="116"/>
    </location>
    <ligand>
        <name>substrate</name>
    </ligand>
</feature>
<dbReference type="Pfam" id="PF00871">
    <property type="entry name" value="Acetate_kinase"/>
    <property type="match status" value="1"/>
</dbReference>
<dbReference type="STRING" id="228410.NE2134"/>
<proteinExistence type="inferred from homology"/>
<dbReference type="GO" id="GO:0006083">
    <property type="term" value="P:acetate metabolic process"/>
    <property type="evidence" value="ECO:0007669"/>
    <property type="project" value="TreeGrafter"/>
</dbReference>
<feature type="binding site" evidence="9">
    <location>
        <position position="34"/>
    </location>
    <ligand>
        <name>Mg(2+)</name>
        <dbReference type="ChEBI" id="CHEBI:18420"/>
    </ligand>
</feature>
<keyword evidence="6 9" id="KW-0418">Kinase</keyword>
<dbReference type="PIRSF" id="PIRSF000722">
    <property type="entry name" value="Acetate_prop_kin"/>
    <property type="match status" value="1"/>
</dbReference>
<feature type="binding site" evidence="9">
    <location>
        <position position="41"/>
    </location>
    <ligand>
        <name>ATP</name>
        <dbReference type="ChEBI" id="CHEBI:30616"/>
    </ligand>
</feature>
<comment type="function">
    <text evidence="9">Catalyzes the formation of acetyl phosphate from acetate and ATP. Can also catalyze the reverse reaction.</text>
</comment>
<dbReference type="PRINTS" id="PR00471">
    <property type="entry name" value="ACETATEKNASE"/>
</dbReference>
<evidence type="ECO:0000256" key="6">
    <source>
        <dbReference type="ARBA" id="ARBA00022777"/>
    </source>
</evidence>
<comment type="subunit">
    <text evidence="9">Homodimer.</text>
</comment>
<dbReference type="Proteomes" id="UP000001416">
    <property type="component" value="Chromosome"/>
</dbReference>
<accession>Q820I9</accession>